<gene>
    <name evidence="2" type="ORF">J5Y09_10860</name>
</gene>
<feature type="region of interest" description="Disordered" evidence="1">
    <location>
        <begin position="30"/>
        <end position="61"/>
    </location>
</feature>
<dbReference type="RefSeq" id="WP_209351780.1">
    <property type="nucleotide sequence ID" value="NZ_JAGIYZ010000009.1"/>
</dbReference>
<evidence type="ECO:0000256" key="1">
    <source>
        <dbReference type="SAM" id="MobiDB-lite"/>
    </source>
</evidence>
<name>A0ABS4AT46_9PROT</name>
<protein>
    <submittedName>
        <fullName evidence="2">Uncharacterized protein</fullName>
    </submittedName>
</protein>
<dbReference type="EMBL" id="JAGIYZ010000009">
    <property type="protein sequence ID" value="MBP0464414.1"/>
    <property type="molecule type" value="Genomic_DNA"/>
</dbReference>
<organism evidence="2 3">
    <name type="scientific">Roseomonas nitratireducens</name>
    <dbReference type="NCBI Taxonomy" id="2820810"/>
    <lineage>
        <taxon>Bacteria</taxon>
        <taxon>Pseudomonadati</taxon>
        <taxon>Pseudomonadota</taxon>
        <taxon>Alphaproteobacteria</taxon>
        <taxon>Acetobacterales</taxon>
        <taxon>Roseomonadaceae</taxon>
        <taxon>Roseomonas</taxon>
    </lineage>
</organism>
<accession>A0ABS4AT46</accession>
<evidence type="ECO:0000313" key="3">
    <source>
        <dbReference type="Proteomes" id="UP000680815"/>
    </source>
</evidence>
<dbReference type="Proteomes" id="UP000680815">
    <property type="component" value="Unassembled WGS sequence"/>
</dbReference>
<comment type="caution">
    <text evidence="2">The sequence shown here is derived from an EMBL/GenBank/DDBJ whole genome shotgun (WGS) entry which is preliminary data.</text>
</comment>
<keyword evidence="3" id="KW-1185">Reference proteome</keyword>
<reference evidence="2 3" key="1">
    <citation type="submission" date="2021-03" db="EMBL/GenBank/DDBJ databases">
        <authorList>
            <person name="So Y."/>
        </authorList>
    </citation>
    <scope>NUCLEOTIDE SEQUENCE [LARGE SCALE GENOMIC DNA]</scope>
    <source>
        <strain evidence="2 3">PWR1</strain>
    </source>
</reference>
<sequence length="99" mass="9361">MLSVLGCLAASPVAAQTRTVVVPAGDAVVIAPRSQPPPRATLAPPPRTATPRPRSEPVAETLAGPSPLAGLALAGAAGLAAALGGGGGRGGGGAPSRTR</sequence>
<feature type="compositionally biased region" description="Pro residues" evidence="1">
    <location>
        <begin position="34"/>
        <end position="48"/>
    </location>
</feature>
<proteinExistence type="predicted"/>
<evidence type="ECO:0000313" key="2">
    <source>
        <dbReference type="EMBL" id="MBP0464414.1"/>
    </source>
</evidence>